<keyword evidence="9" id="KW-1003">Cell membrane</keyword>
<dbReference type="Pfam" id="PF03448">
    <property type="entry name" value="MgtE_N"/>
    <property type="match status" value="1"/>
</dbReference>
<gene>
    <name evidence="11" type="primary">mgtE</name>
    <name evidence="11" type="ORF">FHP05_10380</name>
</gene>
<dbReference type="InterPro" id="IPR006669">
    <property type="entry name" value="MgtE_transporter"/>
</dbReference>
<dbReference type="SMART" id="SM00924">
    <property type="entry name" value="MgtE_N"/>
    <property type="match status" value="1"/>
</dbReference>
<feature type="transmembrane region" description="Helical" evidence="9">
    <location>
        <begin position="385"/>
        <end position="411"/>
    </location>
</feature>
<dbReference type="Pfam" id="PF00571">
    <property type="entry name" value="CBS"/>
    <property type="match status" value="2"/>
</dbReference>
<evidence type="ECO:0000256" key="4">
    <source>
        <dbReference type="ARBA" id="ARBA00022692"/>
    </source>
</evidence>
<keyword evidence="12" id="KW-1185">Reference proteome</keyword>
<dbReference type="PANTHER" id="PTHR43773">
    <property type="entry name" value="MAGNESIUM TRANSPORTER MGTE"/>
    <property type="match status" value="1"/>
</dbReference>
<evidence type="ECO:0000256" key="1">
    <source>
        <dbReference type="ARBA" id="ARBA00004141"/>
    </source>
</evidence>
<dbReference type="SUPFAM" id="SSF161093">
    <property type="entry name" value="MgtE membrane domain-like"/>
    <property type="match status" value="1"/>
</dbReference>
<dbReference type="PROSITE" id="PS51371">
    <property type="entry name" value="CBS"/>
    <property type="match status" value="2"/>
</dbReference>
<proteinExistence type="inferred from homology"/>
<name>A0A5C8NQR0_9BACI</name>
<feature type="transmembrane region" description="Helical" evidence="9">
    <location>
        <begin position="310"/>
        <end position="337"/>
    </location>
</feature>
<organism evidence="11 12">
    <name type="scientific">Cerasibacillus terrae</name>
    <dbReference type="NCBI Taxonomy" id="2498845"/>
    <lineage>
        <taxon>Bacteria</taxon>
        <taxon>Bacillati</taxon>
        <taxon>Bacillota</taxon>
        <taxon>Bacilli</taxon>
        <taxon>Bacillales</taxon>
        <taxon>Bacillaceae</taxon>
        <taxon>Cerasibacillus</taxon>
    </lineage>
</organism>
<reference evidence="11 12" key="1">
    <citation type="submission" date="2019-06" db="EMBL/GenBank/DDBJ databases">
        <title>Cerasibacillus sp. nov., isolated from maize field.</title>
        <authorList>
            <person name="Lin S.-Y."/>
            <person name="Tsai C.-F."/>
            <person name="Young C.-C."/>
        </authorList>
    </citation>
    <scope>NUCLEOTIDE SEQUENCE [LARGE SCALE GENOMIC DNA]</scope>
    <source>
        <strain evidence="11 12">CC-CFT480</strain>
    </source>
</reference>
<dbReference type="Pfam" id="PF01769">
    <property type="entry name" value="MgtE"/>
    <property type="match status" value="1"/>
</dbReference>
<keyword evidence="5 9" id="KW-0460">Magnesium</keyword>
<evidence type="ECO:0000256" key="5">
    <source>
        <dbReference type="ARBA" id="ARBA00022842"/>
    </source>
</evidence>
<evidence type="ECO:0000256" key="6">
    <source>
        <dbReference type="ARBA" id="ARBA00022989"/>
    </source>
</evidence>
<keyword evidence="3 9" id="KW-0813">Transport</keyword>
<evidence type="ECO:0000256" key="7">
    <source>
        <dbReference type="ARBA" id="ARBA00023136"/>
    </source>
</evidence>
<keyword evidence="9" id="KW-0479">Metal-binding</keyword>
<dbReference type="SUPFAM" id="SSF54631">
    <property type="entry name" value="CBS-domain pair"/>
    <property type="match status" value="1"/>
</dbReference>
<feature type="transmembrane region" description="Helical" evidence="9">
    <location>
        <begin position="358"/>
        <end position="379"/>
    </location>
</feature>
<feature type="domain" description="CBS" evidence="10">
    <location>
        <begin position="202"/>
        <end position="260"/>
    </location>
</feature>
<dbReference type="RefSeq" id="WP_147667981.1">
    <property type="nucleotide sequence ID" value="NZ_VDUW01000006.1"/>
</dbReference>
<evidence type="ECO:0000313" key="12">
    <source>
        <dbReference type="Proteomes" id="UP000321574"/>
    </source>
</evidence>
<sequence>MDKAYIEHIKMLSNALHKEEMDDFRFHFLDMHPYDQAVYFLNQPKENRMKIYSYLSPLEMAGLMEHIELYDTEKFLTEMDPRFSSAVLAEMATDDAVDVLNEMEKDMVASFLTIMDNTAANEIKKLLHYEEKTAGSIMTTAYVAIDKTQTVRDTLKQLKKDAPEAETIYYLYVVDKDKHLVGVLSLRELIIADEDERIEDIMGEKLVYVSVGKDQEEIAQMFKDYDFLALPVVDFRKHLLGIITVDDILDVMDEEASDDYSKLAAVMDVDRPEDSPIAAAKTRLPWLIILLFLGMFTASLIGMFEDTIAQVALLAAFIPVIAGTAGNTGTQALAVAVRGLATGEYGKGDKLKLMLKETGTGLIIGIVCGVVIFGVITIWKGNFYLGVLVGVTLMITLTVATLAGSLIPLIMEKFKIDPAVASGPFITTINDIISIVIYFGIATAFMNLLVE</sequence>
<feature type="transmembrane region" description="Helical" evidence="9">
    <location>
        <begin position="284"/>
        <end position="304"/>
    </location>
</feature>
<evidence type="ECO:0000256" key="9">
    <source>
        <dbReference type="RuleBase" id="RU362011"/>
    </source>
</evidence>
<dbReference type="Gene3D" id="3.10.580.10">
    <property type="entry name" value="CBS-domain"/>
    <property type="match status" value="1"/>
</dbReference>
<dbReference type="SMART" id="SM00116">
    <property type="entry name" value="CBS"/>
    <property type="match status" value="2"/>
</dbReference>
<dbReference type="PANTHER" id="PTHR43773:SF1">
    <property type="entry name" value="MAGNESIUM TRANSPORTER MGTE"/>
    <property type="match status" value="1"/>
</dbReference>
<dbReference type="Gene3D" id="1.25.60.10">
    <property type="entry name" value="MgtE N-terminal domain-like"/>
    <property type="match status" value="1"/>
</dbReference>
<keyword evidence="8" id="KW-0129">CBS domain</keyword>
<dbReference type="OrthoDB" id="9790355at2"/>
<feature type="transmembrane region" description="Helical" evidence="9">
    <location>
        <begin position="432"/>
        <end position="450"/>
    </location>
</feature>
<feature type="domain" description="CBS" evidence="10">
    <location>
        <begin position="138"/>
        <end position="201"/>
    </location>
</feature>
<dbReference type="InterPro" id="IPR036739">
    <property type="entry name" value="SLC41_membr_dom_sf"/>
</dbReference>
<dbReference type="GO" id="GO:0015095">
    <property type="term" value="F:magnesium ion transmembrane transporter activity"/>
    <property type="evidence" value="ECO:0007669"/>
    <property type="project" value="UniProtKB-UniRule"/>
</dbReference>
<keyword evidence="6 9" id="KW-1133">Transmembrane helix</keyword>
<dbReference type="AlphaFoldDB" id="A0A5C8NQR0"/>
<dbReference type="CDD" id="cd04606">
    <property type="entry name" value="CBS_pair_Mg_transporter"/>
    <property type="match status" value="1"/>
</dbReference>
<dbReference type="NCBIfam" id="TIGR00400">
    <property type="entry name" value="mgtE"/>
    <property type="match status" value="1"/>
</dbReference>
<evidence type="ECO:0000259" key="10">
    <source>
        <dbReference type="PROSITE" id="PS51371"/>
    </source>
</evidence>
<dbReference type="InterPro" id="IPR000644">
    <property type="entry name" value="CBS_dom"/>
</dbReference>
<evidence type="ECO:0000256" key="8">
    <source>
        <dbReference type="PROSITE-ProRule" id="PRU00703"/>
    </source>
</evidence>
<comment type="function">
    <text evidence="9">Acts as a magnesium transporter.</text>
</comment>
<evidence type="ECO:0000313" key="11">
    <source>
        <dbReference type="EMBL" id="TXL64084.1"/>
    </source>
</evidence>
<evidence type="ECO:0000256" key="2">
    <source>
        <dbReference type="ARBA" id="ARBA00009749"/>
    </source>
</evidence>
<dbReference type="GO" id="GO:0046872">
    <property type="term" value="F:metal ion binding"/>
    <property type="evidence" value="ECO:0007669"/>
    <property type="project" value="UniProtKB-KW"/>
</dbReference>
<dbReference type="InterPro" id="IPR006667">
    <property type="entry name" value="SLC41_membr_dom"/>
</dbReference>
<dbReference type="GO" id="GO:0005886">
    <property type="term" value="C:plasma membrane"/>
    <property type="evidence" value="ECO:0007669"/>
    <property type="project" value="UniProtKB-SubCell"/>
</dbReference>
<dbReference type="InterPro" id="IPR006668">
    <property type="entry name" value="Mg_transptr_MgtE_intracell_dom"/>
</dbReference>
<protein>
    <recommendedName>
        <fullName evidence="9">Magnesium transporter MgtE</fullName>
    </recommendedName>
</protein>
<accession>A0A5C8NQR0</accession>
<comment type="subcellular location">
    <subcellularLocation>
        <location evidence="9">Cell membrane</location>
        <topology evidence="9">Multi-pass membrane protein</topology>
    </subcellularLocation>
    <subcellularLocation>
        <location evidence="1">Membrane</location>
        <topology evidence="1">Multi-pass membrane protein</topology>
    </subcellularLocation>
</comment>
<dbReference type="EMBL" id="VDUW01000006">
    <property type="protein sequence ID" value="TXL64084.1"/>
    <property type="molecule type" value="Genomic_DNA"/>
</dbReference>
<comment type="subunit">
    <text evidence="9">Homodimer.</text>
</comment>
<comment type="similarity">
    <text evidence="2 9">Belongs to the SLC41A transporter family.</text>
</comment>
<dbReference type="InterPro" id="IPR038076">
    <property type="entry name" value="MgtE_N_sf"/>
</dbReference>
<keyword evidence="4 9" id="KW-0812">Transmembrane</keyword>
<dbReference type="Gene3D" id="1.10.357.20">
    <property type="entry name" value="SLC41 divalent cation transporters, integral membrane domain"/>
    <property type="match status" value="1"/>
</dbReference>
<dbReference type="Proteomes" id="UP000321574">
    <property type="component" value="Unassembled WGS sequence"/>
</dbReference>
<evidence type="ECO:0000256" key="3">
    <source>
        <dbReference type="ARBA" id="ARBA00022448"/>
    </source>
</evidence>
<keyword evidence="7 9" id="KW-0472">Membrane</keyword>
<dbReference type="InterPro" id="IPR046342">
    <property type="entry name" value="CBS_dom_sf"/>
</dbReference>
<comment type="caution">
    <text evidence="11">The sequence shown here is derived from an EMBL/GenBank/DDBJ whole genome shotgun (WGS) entry which is preliminary data.</text>
</comment>
<dbReference type="SUPFAM" id="SSF158791">
    <property type="entry name" value="MgtE N-terminal domain-like"/>
    <property type="match status" value="1"/>
</dbReference>